<proteinExistence type="predicted"/>
<name>A0A290Q9Y2_9BACT</name>
<feature type="chain" id="PRO_5011996124" description="PEP-CTERM protein-sorting domain-containing protein" evidence="3">
    <location>
        <begin position="49"/>
        <end position="742"/>
    </location>
</feature>
<reference evidence="4 5" key="1">
    <citation type="submission" date="2017-09" db="EMBL/GenBank/DDBJ databases">
        <title>Complete genome sequence of Verrucomicrobial strain HZ-65, isolated from freshwater.</title>
        <authorList>
            <person name="Choi A."/>
        </authorList>
    </citation>
    <scope>NUCLEOTIDE SEQUENCE [LARGE SCALE GENOMIC DNA]</scope>
    <source>
        <strain evidence="4 5">HZ-65</strain>
    </source>
</reference>
<dbReference type="AlphaFoldDB" id="A0A290Q9Y2"/>
<dbReference type="InterPro" id="IPR012332">
    <property type="entry name" value="Autotransporter_pectin_lyase_C"/>
</dbReference>
<evidence type="ECO:0008006" key="6">
    <source>
        <dbReference type="Google" id="ProtNLM"/>
    </source>
</evidence>
<evidence type="ECO:0000256" key="3">
    <source>
        <dbReference type="SAM" id="SignalP"/>
    </source>
</evidence>
<dbReference type="SUPFAM" id="SSF51126">
    <property type="entry name" value="Pectin lyase-like"/>
    <property type="match status" value="2"/>
</dbReference>
<evidence type="ECO:0000256" key="1">
    <source>
        <dbReference type="ARBA" id="ARBA00022729"/>
    </source>
</evidence>
<gene>
    <name evidence="4" type="ORF">CMV30_16750</name>
</gene>
<evidence type="ECO:0000313" key="4">
    <source>
        <dbReference type="EMBL" id="ATC65459.1"/>
    </source>
</evidence>
<dbReference type="KEGG" id="vbh:CMV30_16750"/>
<dbReference type="RefSeq" id="WP_096057088.1">
    <property type="nucleotide sequence ID" value="NZ_CP023344.1"/>
</dbReference>
<dbReference type="Pfam" id="PF12951">
    <property type="entry name" value="PATR"/>
    <property type="match status" value="4"/>
</dbReference>
<keyword evidence="1 3" id="KW-0732">Signal</keyword>
<feature type="compositionally biased region" description="Low complexity" evidence="2">
    <location>
        <begin position="55"/>
        <end position="73"/>
    </location>
</feature>
<dbReference type="OrthoDB" id="200453at2"/>
<feature type="region of interest" description="Disordered" evidence="2">
    <location>
        <begin position="49"/>
        <end position="73"/>
    </location>
</feature>
<keyword evidence="5" id="KW-1185">Reference proteome</keyword>
<protein>
    <recommendedName>
        <fullName evidence="6">PEP-CTERM protein-sorting domain-containing protein</fullName>
    </recommendedName>
</protein>
<dbReference type="Gene3D" id="2.160.20.20">
    <property type="match status" value="1"/>
</dbReference>
<organism evidence="4 5">
    <name type="scientific">Nibricoccus aquaticus</name>
    <dbReference type="NCBI Taxonomy" id="2576891"/>
    <lineage>
        <taxon>Bacteria</taxon>
        <taxon>Pseudomonadati</taxon>
        <taxon>Verrucomicrobiota</taxon>
        <taxon>Opitutia</taxon>
        <taxon>Opitutales</taxon>
        <taxon>Opitutaceae</taxon>
        <taxon>Nibricoccus</taxon>
    </lineage>
</organism>
<dbReference type="NCBIfam" id="TIGR02595">
    <property type="entry name" value="PEP_CTERM"/>
    <property type="match status" value="1"/>
</dbReference>
<sequence>MNTPRHTRNQPTRSFTRTGRFVPGAVLRLFATLIVALAFTSSTTPLHAADSTWKTNGTGNWSSNSNWTSSNPNATTDTATFGGIITANRTVTLDAPRSIGALFFDSPYTYTISGTANALTLNNSTGLTLNGSGGALINVGTLTLASSQTWTGSGTGNATVQNTIAGSGSSLTKSGAFTLTLNGANTFSGGLTLNSGLTQFGNNTAAGSGTLTLAGGSIAATGASRTLANTVNVTADTTVTGSQALTLSGPMTLSGGSRIFTIDNTATTTFSGSIGQQYNAGFTKAGSGNLILSGSNSFTGAVAVNAGTLTLRHQYALGDTGTWGNTIASGATLALENNIIVKEGGFTFSGTGDGGVGALRNVSGNNTLSGSINLGSATTFVSETGGTLTLSGGYLDASQALTLTGPGNTIIESSLQGSASVLKTGSGTLTYSGTNANSFSGATTVNTGTLVLNKTAGTDAIAANLTINNGGTVRLDASNQIKDSGTTVTVNQGGTLNLNNNSDAIAALTLTGGTVATGTGTLALANTGNGALTTNASATSATISGNLRLDAYSHTFAIADGAATHDLALLATLSGSGNLIKTGAGTLAFGGVSSSYTGSIFLNEGAISFLADNIFTSSTNLTMAGGTLFLNDTSQIFNALSITGNSVLDFGGSSLLNINSLSIADGSTLTITNWTQSIDYFYSQFAPGAADLSRIIFSNASSPGAAWQSYDKQITPVPEPATYGALLTAAGLGLYLWRRKRH</sequence>
<dbReference type="NCBIfam" id="TIGR02601">
    <property type="entry name" value="autotrns_rpt"/>
    <property type="match status" value="4"/>
</dbReference>
<dbReference type="InterPro" id="IPR011050">
    <property type="entry name" value="Pectin_lyase_fold/virulence"/>
</dbReference>
<evidence type="ECO:0000313" key="5">
    <source>
        <dbReference type="Proteomes" id="UP000217265"/>
    </source>
</evidence>
<accession>A0A290Q9Y2</accession>
<evidence type="ECO:0000256" key="2">
    <source>
        <dbReference type="SAM" id="MobiDB-lite"/>
    </source>
</evidence>
<dbReference type="InterPro" id="IPR013425">
    <property type="entry name" value="Autotrns_rpt"/>
</dbReference>
<dbReference type="Proteomes" id="UP000217265">
    <property type="component" value="Chromosome"/>
</dbReference>
<dbReference type="EMBL" id="CP023344">
    <property type="protein sequence ID" value="ATC65459.1"/>
    <property type="molecule type" value="Genomic_DNA"/>
</dbReference>
<feature type="signal peptide" evidence="3">
    <location>
        <begin position="1"/>
        <end position="48"/>
    </location>
</feature>
<dbReference type="InterPro" id="IPR013424">
    <property type="entry name" value="Ice-binding_C"/>
</dbReference>